<dbReference type="NCBIfam" id="NF033125">
    <property type="entry name" value="vanZ-A"/>
    <property type="match status" value="1"/>
</dbReference>
<dbReference type="AlphaFoldDB" id="A0A561D560"/>
<keyword evidence="1" id="KW-0472">Membrane</keyword>
<accession>A0A561D560</accession>
<comment type="caution">
    <text evidence="3">The sequence shown here is derived from an EMBL/GenBank/DDBJ whole genome shotgun (WGS) entry which is preliminary data.</text>
</comment>
<dbReference type="InterPro" id="IPR006976">
    <property type="entry name" value="VanZ-like"/>
</dbReference>
<feature type="transmembrane region" description="Helical" evidence="1">
    <location>
        <begin position="113"/>
        <end position="130"/>
    </location>
</feature>
<feature type="transmembrane region" description="Helical" evidence="1">
    <location>
        <begin position="87"/>
        <end position="107"/>
    </location>
</feature>
<evidence type="ECO:0000256" key="1">
    <source>
        <dbReference type="SAM" id="Phobius"/>
    </source>
</evidence>
<feature type="transmembrane region" description="Helical" evidence="1">
    <location>
        <begin position="56"/>
        <end position="75"/>
    </location>
</feature>
<dbReference type="EMBL" id="VIVN01000009">
    <property type="protein sequence ID" value="TWD98595.1"/>
    <property type="molecule type" value="Genomic_DNA"/>
</dbReference>
<protein>
    <submittedName>
        <fullName evidence="3">VanZ like protein</fullName>
    </submittedName>
</protein>
<dbReference type="RefSeq" id="WP_144566494.1">
    <property type="nucleotide sequence ID" value="NZ_VIVN01000009.1"/>
</dbReference>
<dbReference type="Proteomes" id="UP000319671">
    <property type="component" value="Unassembled WGS sequence"/>
</dbReference>
<evidence type="ECO:0000313" key="4">
    <source>
        <dbReference type="Proteomes" id="UP000319671"/>
    </source>
</evidence>
<feature type="transmembrane region" description="Helical" evidence="1">
    <location>
        <begin position="12"/>
        <end position="36"/>
    </location>
</feature>
<keyword evidence="4" id="KW-1185">Reference proteome</keyword>
<keyword evidence="1" id="KW-1133">Transmembrane helix</keyword>
<name>A0A561D560_9BACI</name>
<gene>
    <name evidence="3" type="ORF">FB550_109101</name>
</gene>
<dbReference type="PANTHER" id="PTHR36834">
    <property type="entry name" value="MEMBRANE PROTEIN-RELATED"/>
    <property type="match status" value="1"/>
</dbReference>
<dbReference type="PANTHER" id="PTHR36834:SF2">
    <property type="entry name" value="MEMBRANE PROTEIN"/>
    <property type="match status" value="1"/>
</dbReference>
<feature type="transmembrane region" description="Helical" evidence="1">
    <location>
        <begin position="142"/>
        <end position="163"/>
    </location>
</feature>
<sequence>MGKILSRGLLALYLVILIWLVLFKLQYNILSVLFNYHHRSLNLIPFAAPSIVNGSFREMIDNVIIFIPFGLLLNVNFKEVGFLPKFAFILVLSLTFELIQFIFAIGATDITDVITNTVGGFLGLKLYGLSNKYINYKKLDRVIIFVGILLLVLLLYYRTHLIIKYS</sequence>
<organism evidence="3 4">
    <name type="scientific">Neobacillus bataviensis</name>
    <dbReference type="NCBI Taxonomy" id="220685"/>
    <lineage>
        <taxon>Bacteria</taxon>
        <taxon>Bacillati</taxon>
        <taxon>Bacillota</taxon>
        <taxon>Bacilli</taxon>
        <taxon>Bacillales</taxon>
        <taxon>Bacillaceae</taxon>
        <taxon>Neobacillus</taxon>
    </lineage>
</organism>
<evidence type="ECO:0000313" key="3">
    <source>
        <dbReference type="EMBL" id="TWD98595.1"/>
    </source>
</evidence>
<dbReference type="InterPro" id="IPR053150">
    <property type="entry name" value="Teicoplanin_resist-assoc"/>
</dbReference>
<proteinExistence type="predicted"/>
<keyword evidence="1" id="KW-0812">Transmembrane</keyword>
<feature type="domain" description="VanZ-like" evidence="2">
    <location>
        <begin position="11"/>
        <end position="128"/>
    </location>
</feature>
<evidence type="ECO:0000259" key="2">
    <source>
        <dbReference type="Pfam" id="PF04892"/>
    </source>
</evidence>
<dbReference type="Pfam" id="PF04892">
    <property type="entry name" value="VanZ"/>
    <property type="match status" value="1"/>
</dbReference>
<reference evidence="3 4" key="1">
    <citation type="submission" date="2019-06" db="EMBL/GenBank/DDBJ databases">
        <title>Sorghum-associated microbial communities from plants grown in Nebraska, USA.</title>
        <authorList>
            <person name="Schachtman D."/>
        </authorList>
    </citation>
    <scope>NUCLEOTIDE SEQUENCE [LARGE SCALE GENOMIC DNA]</scope>
    <source>
        <strain evidence="3 4">2482</strain>
    </source>
</reference>